<evidence type="ECO:0000259" key="13">
    <source>
        <dbReference type="Pfam" id="PF09284"/>
    </source>
</evidence>
<comment type="caution">
    <text evidence="16">The sequence shown here is derived from an EMBL/GenBank/DDBJ whole genome shotgun (WGS) entry which is preliminary data.</text>
</comment>
<dbReference type="InterPro" id="IPR015364">
    <property type="entry name" value="RhgB_N"/>
</dbReference>
<feature type="domain" description="Rhamnogalacturonase B N-terminal" evidence="13">
    <location>
        <begin position="19"/>
        <end position="263"/>
    </location>
</feature>
<evidence type="ECO:0000256" key="6">
    <source>
        <dbReference type="ARBA" id="ARBA00022729"/>
    </source>
</evidence>
<dbReference type="SUPFAM" id="SSF49452">
    <property type="entry name" value="Starch-binding domain-like"/>
    <property type="match status" value="1"/>
</dbReference>
<dbReference type="Gene3D" id="2.60.40.1120">
    <property type="entry name" value="Carboxypeptidase-like, regulatory domain"/>
    <property type="match status" value="1"/>
</dbReference>
<dbReference type="CDD" id="cd10320">
    <property type="entry name" value="RGL4_N"/>
    <property type="match status" value="1"/>
</dbReference>
<dbReference type="GO" id="GO:0102210">
    <property type="term" value="F:rhamnogalacturonan endolyase activity"/>
    <property type="evidence" value="ECO:0007669"/>
    <property type="project" value="UniProtKB-EC"/>
</dbReference>
<dbReference type="SUPFAM" id="SSF74650">
    <property type="entry name" value="Galactose mutarotase-like"/>
    <property type="match status" value="1"/>
</dbReference>
<comment type="subcellular location">
    <subcellularLocation>
        <location evidence="2">Secreted</location>
    </subcellularLocation>
</comment>
<keyword evidence="5" id="KW-0964">Secreted</keyword>
<dbReference type="Gene3D" id="2.60.120.260">
    <property type="entry name" value="Galactose-binding domain-like"/>
    <property type="match status" value="1"/>
</dbReference>
<evidence type="ECO:0000256" key="3">
    <source>
        <dbReference type="ARBA" id="ARBA00010418"/>
    </source>
</evidence>
<comment type="catalytic activity">
    <reaction evidence="1">
        <text>Endotype eliminative cleavage of L-alpha-rhamnopyranosyl-(1-&gt;4)-alpha-D-galactopyranosyluronic acid bonds of rhamnogalacturonan I domains in ramified hairy regions of pectin leaving L-rhamnopyranose at the reducing end and 4-deoxy-4,5-unsaturated D-galactopyranosyluronic acid at the non-reducing end.</text>
        <dbReference type="EC" id="4.2.2.23"/>
    </reaction>
</comment>
<dbReference type="InterPro" id="IPR008979">
    <property type="entry name" value="Galactose-bd-like_sf"/>
</dbReference>
<feature type="signal peptide" evidence="12">
    <location>
        <begin position="1"/>
        <end position="17"/>
    </location>
</feature>
<dbReference type="PANTHER" id="PTHR36574">
    <property type="entry name" value="RHAMNOGALACTURONATE LYASE-RELATED"/>
    <property type="match status" value="1"/>
</dbReference>
<proteinExistence type="inferred from homology"/>
<keyword evidence="7" id="KW-1015">Disulfide bond</keyword>
<dbReference type="Pfam" id="PF14683">
    <property type="entry name" value="CBM-like"/>
    <property type="match status" value="1"/>
</dbReference>
<dbReference type="SUPFAM" id="SSF49785">
    <property type="entry name" value="Galactose-binding domain-like"/>
    <property type="match status" value="1"/>
</dbReference>
<keyword evidence="6 12" id="KW-0732">Signal</keyword>
<evidence type="ECO:0000259" key="15">
    <source>
        <dbReference type="Pfam" id="PF14686"/>
    </source>
</evidence>
<dbReference type="InterPro" id="IPR029413">
    <property type="entry name" value="RG-lyase_II"/>
</dbReference>
<dbReference type="InterPro" id="IPR016590">
    <property type="entry name" value="Rhamnogalacturonase_B"/>
</dbReference>
<evidence type="ECO:0000256" key="4">
    <source>
        <dbReference type="ARBA" id="ARBA00012437"/>
    </source>
</evidence>
<feature type="domain" description="Rhamnogalacturonan lyase" evidence="14">
    <location>
        <begin position="353"/>
        <end position="508"/>
    </location>
</feature>
<comment type="similarity">
    <text evidence="3">Belongs to the polysaccharide lyase 4 family.</text>
</comment>
<dbReference type="EMBL" id="JAACJM010000327">
    <property type="protein sequence ID" value="KAF5331304.1"/>
    <property type="molecule type" value="Genomic_DNA"/>
</dbReference>
<evidence type="ECO:0000256" key="12">
    <source>
        <dbReference type="SAM" id="SignalP"/>
    </source>
</evidence>
<evidence type="ECO:0000256" key="9">
    <source>
        <dbReference type="ARBA" id="ARBA00023277"/>
    </source>
</evidence>
<dbReference type="InterPro" id="IPR013784">
    <property type="entry name" value="Carb-bd-like_fold"/>
</dbReference>
<evidence type="ECO:0000313" key="16">
    <source>
        <dbReference type="EMBL" id="KAF5331304.1"/>
    </source>
</evidence>
<dbReference type="CDD" id="cd10316">
    <property type="entry name" value="RGL4_M"/>
    <property type="match status" value="1"/>
</dbReference>
<feature type="chain" id="PRO_5034124149" description="rhamnogalacturonan endolyase" evidence="12">
    <location>
        <begin position="18"/>
        <end position="509"/>
    </location>
</feature>
<dbReference type="OrthoDB" id="114708at2759"/>
<dbReference type="PANTHER" id="PTHR36574:SF1">
    <property type="entry name" value="RHAMNOGALACTURONATE LYASE-RELATED"/>
    <property type="match status" value="1"/>
</dbReference>
<organism evidence="16 17">
    <name type="scientific">Tetrapyrgos nigripes</name>
    <dbReference type="NCBI Taxonomy" id="182062"/>
    <lineage>
        <taxon>Eukaryota</taxon>
        <taxon>Fungi</taxon>
        <taxon>Dikarya</taxon>
        <taxon>Basidiomycota</taxon>
        <taxon>Agaricomycotina</taxon>
        <taxon>Agaricomycetes</taxon>
        <taxon>Agaricomycetidae</taxon>
        <taxon>Agaricales</taxon>
        <taxon>Marasmiineae</taxon>
        <taxon>Marasmiaceae</taxon>
        <taxon>Tetrapyrgos</taxon>
    </lineage>
</organism>
<evidence type="ECO:0000256" key="11">
    <source>
        <dbReference type="ARBA" id="ARBA00023326"/>
    </source>
</evidence>
<keyword evidence="11" id="KW-0624">Polysaccharide degradation</keyword>
<evidence type="ECO:0000256" key="8">
    <source>
        <dbReference type="ARBA" id="ARBA00023239"/>
    </source>
</evidence>
<keyword evidence="10" id="KW-0961">Cell wall biogenesis/degradation</keyword>
<keyword evidence="9" id="KW-0119">Carbohydrate metabolism</keyword>
<dbReference type="Proteomes" id="UP000559256">
    <property type="component" value="Unassembled WGS sequence"/>
</dbReference>
<evidence type="ECO:0000256" key="1">
    <source>
        <dbReference type="ARBA" id="ARBA00001324"/>
    </source>
</evidence>
<dbReference type="Pfam" id="PF14686">
    <property type="entry name" value="fn3_3"/>
    <property type="match status" value="1"/>
</dbReference>
<dbReference type="InterPro" id="IPR029411">
    <property type="entry name" value="RG-lyase_III"/>
</dbReference>
<accession>A0A8H5FC09</accession>
<evidence type="ECO:0000313" key="17">
    <source>
        <dbReference type="Proteomes" id="UP000559256"/>
    </source>
</evidence>
<keyword evidence="17" id="KW-1185">Reference proteome</keyword>
<name>A0A8H5FC09_9AGAR</name>
<keyword evidence="8" id="KW-0456">Lyase</keyword>
<dbReference type="CDD" id="cd10317">
    <property type="entry name" value="RGL4_C"/>
    <property type="match status" value="1"/>
</dbReference>
<protein>
    <recommendedName>
        <fullName evidence="4">rhamnogalacturonan endolyase</fullName>
        <ecNumber evidence="4">4.2.2.23</ecNumber>
    </recommendedName>
</protein>
<evidence type="ECO:0000256" key="10">
    <source>
        <dbReference type="ARBA" id="ARBA00023316"/>
    </source>
</evidence>
<evidence type="ECO:0000256" key="7">
    <source>
        <dbReference type="ARBA" id="ARBA00023157"/>
    </source>
</evidence>
<sequence>MIFLPLVLLAYLSSALAEFGVTTDGNNLLVDSGAGLVTTINMENGDITSLDFNGKQLQDSSKFTQLSSGLGSASVSHTVDSDIAVITIKTDTITHYYIVRSGENSLYMGTHASEEPEVGELRLIARLNKDNLPNGTPESDVEGGEVIEGEDVFLIDGQTRSKFYSSVRFIEDQVHGATGDGVGAFMIIPGTGYEKSSGGPFHRDIDNQGTSQQEVYFYMNSNHEQTEQFRTGFFGPYALAFTDGTKPSGDLDTSFFDDLGLEGYVPASDRGTVTGTYSGTLSGLPVTIGFANNAAQYWASGSSGEFSGPRMKPGTYDVTLYQGELEAGSSSVTISEGNTAKVDLKADLDKPDTIWSIGTPDGRIESMHPSDSRMSDWGPLTFTIGDDHREFPMAQFQDVNDPTTITWTASSEEIGARTLRIRTTSAFASGRPQITVNDYKSDVPPAPTKVDSRGVTRGTWRGLNQVYDFDIPENTLKAGENTITISVASGSSGDGFLSPNFVYDSVELF</sequence>
<evidence type="ECO:0000256" key="2">
    <source>
        <dbReference type="ARBA" id="ARBA00004613"/>
    </source>
</evidence>
<dbReference type="Gene3D" id="2.70.98.10">
    <property type="match status" value="1"/>
</dbReference>
<feature type="domain" description="Rhamnogalacturonan lyase" evidence="15">
    <location>
        <begin position="275"/>
        <end position="341"/>
    </location>
</feature>
<evidence type="ECO:0000259" key="14">
    <source>
        <dbReference type="Pfam" id="PF14683"/>
    </source>
</evidence>
<dbReference type="EC" id="4.2.2.23" evidence="4"/>
<evidence type="ECO:0000256" key="5">
    <source>
        <dbReference type="ARBA" id="ARBA00022525"/>
    </source>
</evidence>
<dbReference type="GO" id="GO:0030246">
    <property type="term" value="F:carbohydrate binding"/>
    <property type="evidence" value="ECO:0007669"/>
    <property type="project" value="InterPro"/>
</dbReference>
<dbReference type="GO" id="GO:0071555">
    <property type="term" value="P:cell wall organization"/>
    <property type="evidence" value="ECO:0007669"/>
    <property type="project" value="UniProtKB-KW"/>
</dbReference>
<dbReference type="InterPro" id="IPR014718">
    <property type="entry name" value="GH-type_carb-bd"/>
</dbReference>
<dbReference type="AlphaFoldDB" id="A0A8H5FC09"/>
<gene>
    <name evidence="16" type="ORF">D9758_015809</name>
</gene>
<reference evidence="16 17" key="1">
    <citation type="journal article" date="2020" name="ISME J.">
        <title>Uncovering the hidden diversity of litter-decomposition mechanisms in mushroom-forming fungi.</title>
        <authorList>
            <person name="Floudas D."/>
            <person name="Bentzer J."/>
            <person name="Ahren D."/>
            <person name="Johansson T."/>
            <person name="Persson P."/>
            <person name="Tunlid A."/>
        </authorList>
    </citation>
    <scope>NUCLEOTIDE SEQUENCE [LARGE SCALE GENOMIC DNA]</scope>
    <source>
        <strain evidence="16 17">CBS 291.85</strain>
    </source>
</reference>
<dbReference type="Pfam" id="PF09284">
    <property type="entry name" value="RhgB_N"/>
    <property type="match status" value="1"/>
</dbReference>
<dbReference type="GO" id="GO:0005576">
    <property type="term" value="C:extracellular region"/>
    <property type="evidence" value="ECO:0007669"/>
    <property type="project" value="UniProtKB-SubCell"/>
</dbReference>
<dbReference type="GO" id="GO:0045490">
    <property type="term" value="P:pectin catabolic process"/>
    <property type="evidence" value="ECO:0007669"/>
    <property type="project" value="TreeGrafter"/>
</dbReference>
<dbReference type="InterPro" id="IPR011013">
    <property type="entry name" value="Gal_mutarotase_sf_dom"/>
</dbReference>